<organism evidence="9 10">
    <name type="scientific">Effrenium voratum</name>
    <dbReference type="NCBI Taxonomy" id="2562239"/>
    <lineage>
        <taxon>Eukaryota</taxon>
        <taxon>Sar</taxon>
        <taxon>Alveolata</taxon>
        <taxon>Dinophyceae</taxon>
        <taxon>Suessiales</taxon>
        <taxon>Symbiodiniaceae</taxon>
        <taxon>Effrenium</taxon>
    </lineage>
</organism>
<evidence type="ECO:0000313" key="9">
    <source>
        <dbReference type="EMBL" id="CAJ1402583.1"/>
    </source>
</evidence>
<dbReference type="InterPro" id="IPR029009">
    <property type="entry name" value="ASB_dom_sf"/>
</dbReference>
<keyword evidence="5" id="KW-0408">Iron</keyword>
<evidence type="ECO:0000256" key="3">
    <source>
        <dbReference type="ARBA" id="ARBA00022485"/>
    </source>
</evidence>
<keyword evidence="7" id="KW-0456">Lyase</keyword>
<dbReference type="EMBL" id="CAUJNA010003459">
    <property type="protein sequence ID" value="CAJ1402583.1"/>
    <property type="molecule type" value="Genomic_DNA"/>
</dbReference>
<dbReference type="PANTHER" id="PTHR30182:SF1">
    <property type="entry name" value="L-SERINE DEHYDRATASE 1"/>
    <property type="match status" value="1"/>
</dbReference>
<evidence type="ECO:0000256" key="5">
    <source>
        <dbReference type="ARBA" id="ARBA00023004"/>
    </source>
</evidence>
<dbReference type="Gene3D" id="3.30.1330.90">
    <property type="entry name" value="D-3-phosphoglycerate dehydrogenase, domain 3"/>
    <property type="match status" value="1"/>
</dbReference>
<keyword evidence="6" id="KW-0411">Iron-sulfur</keyword>
<dbReference type="GO" id="GO:0051539">
    <property type="term" value="F:4 iron, 4 sulfur cluster binding"/>
    <property type="evidence" value="ECO:0007669"/>
    <property type="project" value="UniProtKB-KW"/>
</dbReference>
<evidence type="ECO:0000256" key="4">
    <source>
        <dbReference type="ARBA" id="ARBA00022723"/>
    </source>
</evidence>
<evidence type="ECO:0000259" key="8">
    <source>
        <dbReference type="Pfam" id="PF03315"/>
    </source>
</evidence>
<dbReference type="InterPro" id="IPR051318">
    <property type="entry name" value="Fe-S_L-Ser"/>
</dbReference>
<dbReference type="InterPro" id="IPR005131">
    <property type="entry name" value="Ser_deHydtase_bsu"/>
</dbReference>
<accession>A0AA36JCN2</accession>
<keyword evidence="4" id="KW-0479">Metal-binding</keyword>
<reference evidence="9" key="1">
    <citation type="submission" date="2023-08" db="EMBL/GenBank/DDBJ databases">
        <authorList>
            <person name="Chen Y."/>
            <person name="Shah S."/>
            <person name="Dougan E. K."/>
            <person name="Thang M."/>
            <person name="Chan C."/>
        </authorList>
    </citation>
    <scope>NUCLEOTIDE SEQUENCE</scope>
</reference>
<comment type="caution">
    <text evidence="9">The sequence shown here is derived from an EMBL/GenBank/DDBJ whole genome shotgun (WGS) entry which is preliminary data.</text>
</comment>
<dbReference type="GO" id="GO:0003941">
    <property type="term" value="F:L-serine ammonia-lyase activity"/>
    <property type="evidence" value="ECO:0007669"/>
    <property type="project" value="InterPro"/>
</dbReference>
<keyword evidence="10" id="KW-1185">Reference proteome</keyword>
<dbReference type="Proteomes" id="UP001178507">
    <property type="component" value="Unassembled WGS sequence"/>
</dbReference>
<dbReference type="SUPFAM" id="SSF143548">
    <property type="entry name" value="Serine metabolism enzymes domain"/>
    <property type="match status" value="1"/>
</dbReference>
<evidence type="ECO:0000256" key="6">
    <source>
        <dbReference type="ARBA" id="ARBA00023014"/>
    </source>
</evidence>
<protein>
    <recommendedName>
        <fullName evidence="8">Serine dehydratase beta chain domain-containing protein</fullName>
    </recommendedName>
</protein>
<proteinExistence type="predicted"/>
<keyword evidence="3" id="KW-0004">4Fe-4S</keyword>
<dbReference type="GO" id="GO:0046872">
    <property type="term" value="F:metal ion binding"/>
    <property type="evidence" value="ECO:0007669"/>
    <property type="project" value="UniProtKB-KW"/>
</dbReference>
<gene>
    <name evidence="9" type="ORF">EVOR1521_LOCUS25434</name>
</gene>
<evidence type="ECO:0000256" key="7">
    <source>
        <dbReference type="ARBA" id="ARBA00023239"/>
    </source>
</evidence>
<comment type="cofactor">
    <cofactor evidence="1">
        <name>[4Fe-4S] cluster</name>
        <dbReference type="ChEBI" id="CHEBI:49883"/>
    </cofactor>
</comment>
<evidence type="ECO:0000256" key="1">
    <source>
        <dbReference type="ARBA" id="ARBA00001966"/>
    </source>
</evidence>
<name>A0AA36JCN2_9DINO</name>
<evidence type="ECO:0000256" key="2">
    <source>
        <dbReference type="ARBA" id="ARBA00022432"/>
    </source>
</evidence>
<dbReference type="AlphaFoldDB" id="A0AA36JCN2"/>
<dbReference type="Pfam" id="PF03315">
    <property type="entry name" value="SDH_beta"/>
    <property type="match status" value="1"/>
</dbReference>
<sequence>MSGYADIEDGLPKCQSKESMASRASRSCSKCSAPAGGVAVFDTPSFVQGAARSSPFVDPVQTSVFELLKIGIGPSSSHTVGPMLACRNFAKRLARQQLLGSVRCVTVELRGSLALTGIGHGTHKACVLGLHGIAPAEVDPAPRFSWEPVL</sequence>
<keyword evidence="2" id="KW-0312">Gluconeogenesis</keyword>
<dbReference type="GO" id="GO:0006094">
    <property type="term" value="P:gluconeogenesis"/>
    <property type="evidence" value="ECO:0007669"/>
    <property type="project" value="UniProtKB-KW"/>
</dbReference>
<evidence type="ECO:0000313" key="10">
    <source>
        <dbReference type="Proteomes" id="UP001178507"/>
    </source>
</evidence>
<dbReference type="PANTHER" id="PTHR30182">
    <property type="entry name" value="L-SERINE DEHYDRATASE"/>
    <property type="match status" value="1"/>
</dbReference>
<feature type="domain" description="Serine dehydratase beta chain" evidence="8">
    <location>
        <begin position="63"/>
        <end position="141"/>
    </location>
</feature>